<reference evidence="2" key="1">
    <citation type="journal article" date="2020" name="New Phytol.">
        <title>Comparative genomics reveals dynamic genome evolution in host specialist ectomycorrhizal fungi.</title>
        <authorList>
            <person name="Lofgren L.A."/>
            <person name="Nguyen N.H."/>
            <person name="Vilgalys R."/>
            <person name="Ruytinx J."/>
            <person name="Liao H.L."/>
            <person name="Branco S."/>
            <person name="Kuo A."/>
            <person name="LaButti K."/>
            <person name="Lipzen A."/>
            <person name="Andreopoulos W."/>
            <person name="Pangilinan J."/>
            <person name="Riley R."/>
            <person name="Hundley H."/>
            <person name="Na H."/>
            <person name="Barry K."/>
            <person name="Grigoriev I.V."/>
            <person name="Stajich J.E."/>
            <person name="Kennedy P.G."/>
        </authorList>
    </citation>
    <scope>NUCLEOTIDE SEQUENCE</scope>
    <source>
        <strain evidence="2">FC423</strain>
    </source>
</reference>
<dbReference type="EMBL" id="JABBWM010000120">
    <property type="protein sequence ID" value="KAG2088561.1"/>
    <property type="molecule type" value="Genomic_DNA"/>
</dbReference>
<gene>
    <name evidence="2" type="ORF">F5147DRAFT_789387</name>
</gene>
<keyword evidence="3" id="KW-1185">Reference proteome</keyword>
<feature type="region of interest" description="Disordered" evidence="1">
    <location>
        <begin position="46"/>
        <end position="80"/>
    </location>
</feature>
<dbReference type="AlphaFoldDB" id="A0A9P7ET16"/>
<evidence type="ECO:0000313" key="2">
    <source>
        <dbReference type="EMBL" id="KAG2088561.1"/>
    </source>
</evidence>
<name>A0A9P7ET16_9AGAM</name>
<dbReference type="Proteomes" id="UP000823399">
    <property type="component" value="Unassembled WGS sequence"/>
</dbReference>
<feature type="region of interest" description="Disordered" evidence="1">
    <location>
        <begin position="121"/>
        <end position="160"/>
    </location>
</feature>
<dbReference type="OrthoDB" id="2689194at2759"/>
<dbReference type="GeneID" id="64705277"/>
<accession>A0A9P7ET16</accession>
<feature type="compositionally biased region" description="Polar residues" evidence="1">
    <location>
        <begin position="136"/>
        <end position="160"/>
    </location>
</feature>
<sequence length="245" mass="27099">MSDPPKMIFDFQAGASHEANSAIFSHAANILAEDREKAVEEYITQDHINPSELLQPEYMSDQMSELDTDDEDEKKERKEDIQKAANLWSGALWQDRTGVAGVLAQWQESWLVVGSLGDSRNKSRSRAVMSPAGETGTLSTPQRANASNQGGSKLESNPNSRGALVVSENISLVGVQVKEVRLWIQRDIEQAKQCKADAMLQAFLQRASCAPETKQPELLQKRLKGFLPVCNGQVEAYSLRASRQP</sequence>
<evidence type="ECO:0000313" key="3">
    <source>
        <dbReference type="Proteomes" id="UP000823399"/>
    </source>
</evidence>
<proteinExistence type="predicted"/>
<dbReference type="RefSeq" id="XP_041285587.1">
    <property type="nucleotide sequence ID" value="XM_041443018.1"/>
</dbReference>
<feature type="compositionally biased region" description="Acidic residues" evidence="1">
    <location>
        <begin position="64"/>
        <end position="73"/>
    </location>
</feature>
<protein>
    <submittedName>
        <fullName evidence="2">Uncharacterized protein</fullName>
    </submittedName>
</protein>
<organism evidence="2 3">
    <name type="scientific">Suillus discolor</name>
    <dbReference type="NCBI Taxonomy" id="1912936"/>
    <lineage>
        <taxon>Eukaryota</taxon>
        <taxon>Fungi</taxon>
        <taxon>Dikarya</taxon>
        <taxon>Basidiomycota</taxon>
        <taxon>Agaricomycotina</taxon>
        <taxon>Agaricomycetes</taxon>
        <taxon>Agaricomycetidae</taxon>
        <taxon>Boletales</taxon>
        <taxon>Suillineae</taxon>
        <taxon>Suillaceae</taxon>
        <taxon>Suillus</taxon>
    </lineage>
</organism>
<comment type="caution">
    <text evidence="2">The sequence shown here is derived from an EMBL/GenBank/DDBJ whole genome shotgun (WGS) entry which is preliminary data.</text>
</comment>
<evidence type="ECO:0000256" key="1">
    <source>
        <dbReference type="SAM" id="MobiDB-lite"/>
    </source>
</evidence>